<sequence>MSYMSSQYPNGTKQVLKATLAPYKYSTPVPTRFLDGYFLTVEPRLNCDAYAERDGILKVHQEWLDRGGATPNAGALSDSGGFLSNLCSEGYPRKIANATALSALGFIEDDWMDGEMAVISTVSEFLENNEGAMLHGFDDFEKYYVGYETA</sequence>
<organism evidence="1 2">
    <name type="scientific">Orbilia ellipsospora</name>
    <dbReference type="NCBI Taxonomy" id="2528407"/>
    <lineage>
        <taxon>Eukaryota</taxon>
        <taxon>Fungi</taxon>
        <taxon>Dikarya</taxon>
        <taxon>Ascomycota</taxon>
        <taxon>Pezizomycotina</taxon>
        <taxon>Orbiliomycetes</taxon>
        <taxon>Orbiliales</taxon>
        <taxon>Orbiliaceae</taxon>
        <taxon>Orbilia</taxon>
    </lineage>
</organism>
<dbReference type="Proteomes" id="UP001365542">
    <property type="component" value="Unassembled WGS sequence"/>
</dbReference>
<keyword evidence="2" id="KW-1185">Reference proteome</keyword>
<gene>
    <name evidence="1" type="ORF">TWF694_005747</name>
</gene>
<dbReference type="EMBL" id="JAVHJO010000018">
    <property type="protein sequence ID" value="KAK6524084.1"/>
    <property type="molecule type" value="Genomic_DNA"/>
</dbReference>
<reference evidence="1 2" key="1">
    <citation type="submission" date="2019-10" db="EMBL/GenBank/DDBJ databases">
        <authorList>
            <person name="Palmer J.M."/>
        </authorList>
    </citation>
    <scope>NUCLEOTIDE SEQUENCE [LARGE SCALE GENOMIC DNA]</scope>
    <source>
        <strain evidence="1 2">TWF694</strain>
    </source>
</reference>
<evidence type="ECO:0000313" key="1">
    <source>
        <dbReference type="EMBL" id="KAK6524084.1"/>
    </source>
</evidence>
<proteinExistence type="predicted"/>
<accession>A0AAV9WTZ1</accession>
<name>A0AAV9WTZ1_9PEZI</name>
<comment type="caution">
    <text evidence="1">The sequence shown here is derived from an EMBL/GenBank/DDBJ whole genome shotgun (WGS) entry which is preliminary data.</text>
</comment>
<protein>
    <submittedName>
        <fullName evidence="1">Uncharacterized protein</fullName>
    </submittedName>
</protein>
<dbReference type="AlphaFoldDB" id="A0AAV9WTZ1"/>
<evidence type="ECO:0000313" key="2">
    <source>
        <dbReference type="Proteomes" id="UP001365542"/>
    </source>
</evidence>